<organism evidence="1 2">
    <name type="scientific">Plectus sambesii</name>
    <dbReference type="NCBI Taxonomy" id="2011161"/>
    <lineage>
        <taxon>Eukaryota</taxon>
        <taxon>Metazoa</taxon>
        <taxon>Ecdysozoa</taxon>
        <taxon>Nematoda</taxon>
        <taxon>Chromadorea</taxon>
        <taxon>Plectida</taxon>
        <taxon>Plectina</taxon>
        <taxon>Plectoidea</taxon>
        <taxon>Plectidae</taxon>
        <taxon>Plectus</taxon>
    </lineage>
</organism>
<evidence type="ECO:0000313" key="1">
    <source>
        <dbReference type="Proteomes" id="UP000887566"/>
    </source>
</evidence>
<dbReference type="AlphaFoldDB" id="A0A914WFN1"/>
<dbReference type="WBParaSite" id="PSAMB.scaffold408size52547.g5575.t1">
    <property type="protein sequence ID" value="PSAMB.scaffold408size52547.g5575.t1"/>
    <property type="gene ID" value="PSAMB.scaffold408size52547.g5575"/>
</dbReference>
<evidence type="ECO:0000313" key="2">
    <source>
        <dbReference type="WBParaSite" id="PSAMB.scaffold408size52547.g5575.t1"/>
    </source>
</evidence>
<proteinExistence type="predicted"/>
<sequence>METTVEMLNLASRSEPSASVTYRNVGAGLLYPQEKEINYASLDRARDLVAQMPSSVRETLLALIEQGLIDPQSVFNLIDDKSEHRTAICAEEFVRLASTCMSKETGYEPRNSTYDNFSEGWWRVTTQQEEIFVGP</sequence>
<keyword evidence="1" id="KW-1185">Reference proteome</keyword>
<dbReference type="Proteomes" id="UP000887566">
    <property type="component" value="Unplaced"/>
</dbReference>
<reference evidence="2" key="1">
    <citation type="submission" date="2022-11" db="UniProtKB">
        <authorList>
            <consortium name="WormBaseParasite"/>
        </authorList>
    </citation>
    <scope>IDENTIFICATION</scope>
</reference>
<name>A0A914WFN1_9BILA</name>
<protein>
    <submittedName>
        <fullName evidence="2">Uncharacterized protein</fullName>
    </submittedName>
</protein>
<accession>A0A914WFN1</accession>